<sequence>MKDESIEDAMCLWEVILTLPNAERDWWLDGGAAAARSLVAELSPFCSAAYEHAVSRGFDDCFDWEFCPAWIEIVSVRSIERDLHPCETASAYKTIAEEIVARWEGNLKTVSPRKAMSEESDYTDEQRYPLWGAST</sequence>
<accession>A0A6J5RUF2</accession>
<evidence type="ECO:0000313" key="1">
    <source>
        <dbReference type="EMBL" id="CAB4197181.1"/>
    </source>
</evidence>
<organism evidence="1">
    <name type="scientific">uncultured Caudovirales phage</name>
    <dbReference type="NCBI Taxonomy" id="2100421"/>
    <lineage>
        <taxon>Viruses</taxon>
        <taxon>Duplodnaviria</taxon>
        <taxon>Heunggongvirae</taxon>
        <taxon>Uroviricota</taxon>
        <taxon>Caudoviricetes</taxon>
        <taxon>Peduoviridae</taxon>
        <taxon>Maltschvirus</taxon>
        <taxon>Maltschvirus maltsch</taxon>
    </lineage>
</organism>
<name>A0A6J5RUF2_9CAUD</name>
<reference evidence="1" key="1">
    <citation type="submission" date="2020-05" db="EMBL/GenBank/DDBJ databases">
        <authorList>
            <person name="Chiriac C."/>
            <person name="Salcher M."/>
            <person name="Ghai R."/>
            <person name="Kavagutti S V."/>
        </authorList>
    </citation>
    <scope>NUCLEOTIDE SEQUENCE</scope>
</reference>
<protein>
    <submittedName>
        <fullName evidence="1">Uncharacterized protein</fullName>
    </submittedName>
</protein>
<proteinExistence type="predicted"/>
<gene>
    <name evidence="1" type="ORF">UFOVP1304_55</name>
</gene>
<dbReference type="EMBL" id="LR797253">
    <property type="protein sequence ID" value="CAB4197181.1"/>
    <property type="molecule type" value="Genomic_DNA"/>
</dbReference>